<evidence type="ECO:0000256" key="6">
    <source>
        <dbReference type="SAM" id="MobiDB-lite"/>
    </source>
</evidence>
<comment type="caution">
    <text evidence="8">The sequence shown here is derived from an EMBL/GenBank/DDBJ whole genome shotgun (WGS) entry which is preliminary data.</text>
</comment>
<dbReference type="GeneID" id="34559239"/>
<proteinExistence type="inferred from homology"/>
<feature type="compositionally biased region" description="Basic and acidic residues" evidence="6">
    <location>
        <begin position="25"/>
        <end position="37"/>
    </location>
</feature>
<dbReference type="GO" id="GO:0016020">
    <property type="term" value="C:membrane"/>
    <property type="evidence" value="ECO:0007669"/>
    <property type="project" value="UniProtKB-SubCell"/>
</dbReference>
<feature type="transmembrane region" description="Helical" evidence="7">
    <location>
        <begin position="175"/>
        <end position="197"/>
    </location>
</feature>
<comment type="subcellular location">
    <subcellularLocation>
        <location evidence="1">Membrane</location>
        <topology evidence="1">Multi-pass membrane protein</topology>
    </subcellularLocation>
</comment>
<feature type="transmembrane region" description="Helical" evidence="7">
    <location>
        <begin position="306"/>
        <end position="324"/>
    </location>
</feature>
<dbReference type="EMBL" id="MJBS01000044">
    <property type="protein sequence ID" value="OHE98636.1"/>
    <property type="molecule type" value="Genomic_DNA"/>
</dbReference>
<dbReference type="InterPro" id="IPR036259">
    <property type="entry name" value="MFS_trans_sf"/>
</dbReference>
<accession>A0A1G4BBC8</accession>
<dbReference type="AlphaFoldDB" id="A0A1G4BBC8"/>
<evidence type="ECO:0000313" key="9">
    <source>
        <dbReference type="Proteomes" id="UP000176998"/>
    </source>
</evidence>
<dbReference type="Gene3D" id="1.20.1720.10">
    <property type="entry name" value="Multidrug resistance protein D"/>
    <property type="match status" value="1"/>
</dbReference>
<evidence type="ECO:0000256" key="2">
    <source>
        <dbReference type="ARBA" id="ARBA00008335"/>
    </source>
</evidence>
<sequence length="325" mass="35075">MASIQDYHVATGLDEPRYPEPVALAERRSRVSSDSSRHSRTSSFSWFRLSADGRPWGPVDELSLYMGTAFSSIPDDDKSTRSPYFAPPASNCSTVSEKDPSYVVDWKKPQDTEDPMRWSMRSSWVQILLSVLSCTALASRSPFISSAEVPAPLRSPRGAVQIADVAHPASRGRAVAVYSIALLLGPILGPASGGLLAEYLGSRWIFWTLCIMAGTLTLDDGISPMPMISVGLLLYVWPAEKAIFWLVPMIGTAVIGIGIIFVFIPRDLVDAFRPHATSALAASTIFCSVFGAFLPLASSPMYSGQGLGWGYSILVALAVIMAPIP</sequence>
<evidence type="ECO:0000256" key="4">
    <source>
        <dbReference type="ARBA" id="ARBA00022989"/>
    </source>
</evidence>
<gene>
    <name evidence="8" type="ORF">CORC01_06087</name>
</gene>
<dbReference type="SUPFAM" id="SSF103473">
    <property type="entry name" value="MFS general substrate transporter"/>
    <property type="match status" value="1"/>
</dbReference>
<reference evidence="8 9" key="1">
    <citation type="submission" date="2016-09" db="EMBL/GenBank/DDBJ databases">
        <authorList>
            <person name="Capua I."/>
            <person name="De Benedictis P."/>
            <person name="Joannis T."/>
            <person name="Lombin L.H."/>
            <person name="Cattoli G."/>
        </authorList>
    </citation>
    <scope>NUCLEOTIDE SEQUENCE [LARGE SCALE GENOMIC DNA]</scope>
    <source>
        <strain evidence="8 9">IMI 309357</strain>
    </source>
</reference>
<evidence type="ECO:0008006" key="10">
    <source>
        <dbReference type="Google" id="ProtNLM"/>
    </source>
</evidence>
<dbReference type="RefSeq" id="XP_022475785.1">
    <property type="nucleotide sequence ID" value="XM_022617729.1"/>
</dbReference>
<name>A0A1G4BBC8_9PEZI</name>
<evidence type="ECO:0000256" key="3">
    <source>
        <dbReference type="ARBA" id="ARBA00022692"/>
    </source>
</evidence>
<dbReference type="GO" id="GO:0022857">
    <property type="term" value="F:transmembrane transporter activity"/>
    <property type="evidence" value="ECO:0007669"/>
    <property type="project" value="TreeGrafter"/>
</dbReference>
<keyword evidence="3 7" id="KW-0812">Transmembrane</keyword>
<evidence type="ECO:0000256" key="1">
    <source>
        <dbReference type="ARBA" id="ARBA00004141"/>
    </source>
</evidence>
<comment type="similarity">
    <text evidence="2">Belongs to the major facilitator superfamily.</text>
</comment>
<dbReference type="Proteomes" id="UP000176998">
    <property type="component" value="Unassembled WGS sequence"/>
</dbReference>
<keyword evidence="5 7" id="KW-0472">Membrane</keyword>
<feature type="transmembrane region" description="Helical" evidence="7">
    <location>
        <begin position="242"/>
        <end position="264"/>
    </location>
</feature>
<dbReference type="OrthoDB" id="4426556at2759"/>
<feature type="transmembrane region" description="Helical" evidence="7">
    <location>
        <begin position="276"/>
        <end position="294"/>
    </location>
</feature>
<dbReference type="STRING" id="1209926.A0A1G4BBC8"/>
<dbReference type="PANTHER" id="PTHR23502:SF68">
    <property type="entry name" value="MULTIDRUG TRANSPORTER, PUTATIVE (AFU_ORTHOLOGUE AFUA_3G01120)-RELATED"/>
    <property type="match status" value="1"/>
</dbReference>
<feature type="transmembrane region" description="Helical" evidence="7">
    <location>
        <begin position="204"/>
        <end position="222"/>
    </location>
</feature>
<dbReference type="PANTHER" id="PTHR23502">
    <property type="entry name" value="MAJOR FACILITATOR SUPERFAMILY"/>
    <property type="match status" value="1"/>
</dbReference>
<organism evidence="8 9">
    <name type="scientific">Colletotrichum orchidophilum</name>
    <dbReference type="NCBI Taxonomy" id="1209926"/>
    <lineage>
        <taxon>Eukaryota</taxon>
        <taxon>Fungi</taxon>
        <taxon>Dikarya</taxon>
        <taxon>Ascomycota</taxon>
        <taxon>Pezizomycotina</taxon>
        <taxon>Sordariomycetes</taxon>
        <taxon>Hypocreomycetidae</taxon>
        <taxon>Glomerellales</taxon>
        <taxon>Glomerellaceae</taxon>
        <taxon>Colletotrichum</taxon>
    </lineage>
</organism>
<protein>
    <recommendedName>
        <fullName evidence="10">Major facilitator superfamily (MFS) profile domain-containing protein</fullName>
    </recommendedName>
</protein>
<keyword evidence="4 7" id="KW-1133">Transmembrane helix</keyword>
<evidence type="ECO:0000256" key="7">
    <source>
        <dbReference type="SAM" id="Phobius"/>
    </source>
</evidence>
<keyword evidence="9" id="KW-1185">Reference proteome</keyword>
<evidence type="ECO:0000256" key="5">
    <source>
        <dbReference type="ARBA" id="ARBA00023136"/>
    </source>
</evidence>
<feature type="region of interest" description="Disordered" evidence="6">
    <location>
        <begin position="1"/>
        <end position="39"/>
    </location>
</feature>
<evidence type="ECO:0000313" key="8">
    <source>
        <dbReference type="EMBL" id="OHE98636.1"/>
    </source>
</evidence>